<accession>A0AAV3JXK5</accession>
<protein>
    <submittedName>
        <fullName evidence="3">Uncharacterized protein</fullName>
    </submittedName>
</protein>
<gene>
    <name evidence="3" type="ORF">N173_19610</name>
</gene>
<organism evidence="3 4">
    <name type="scientific">Acinetobacter baumannii EGD-HP18</name>
    <dbReference type="NCBI Taxonomy" id="1358412"/>
    <lineage>
        <taxon>Bacteria</taxon>
        <taxon>Pseudomonadati</taxon>
        <taxon>Pseudomonadota</taxon>
        <taxon>Gammaproteobacteria</taxon>
        <taxon>Moraxellales</taxon>
        <taxon>Moraxellaceae</taxon>
        <taxon>Acinetobacter</taxon>
        <taxon>Acinetobacter calcoaceticus/baumannii complex</taxon>
    </lineage>
</organism>
<evidence type="ECO:0000256" key="1">
    <source>
        <dbReference type="SAM" id="MobiDB-lite"/>
    </source>
</evidence>
<feature type="chain" id="PRO_5043528363" evidence="2">
    <location>
        <begin position="29"/>
        <end position="172"/>
    </location>
</feature>
<proteinExistence type="predicted"/>
<dbReference type="EMBL" id="AVST01000085">
    <property type="protein sequence ID" value="ERH68021.1"/>
    <property type="molecule type" value="Genomic_DNA"/>
</dbReference>
<dbReference type="AlphaFoldDB" id="A0AAV3JXK5"/>
<sequence>MKTTKILSTTALAGALLFTGVSSHDANAAEVSKQQAEDNVKNLVNNNNNYNPKSGTDFTVMTDKYADREKPDNTYSVAFGEEPNQSPSFLYVNKDSGDIYDAKGNLVQTNSNSSENNDQTQSQATDNNVATQNNEQQTQATDNNVATQNNQQQPTQSEAKALPEMVKLQTLV</sequence>
<evidence type="ECO:0000313" key="3">
    <source>
        <dbReference type="EMBL" id="ERH68021.1"/>
    </source>
</evidence>
<reference evidence="3 4" key="1">
    <citation type="submission" date="2013-08" db="EMBL/GenBank/DDBJ databases">
        <title>Study of Ammonical-Nitrogen removal by Nitrification Denitrification process using lab isolates.</title>
        <authorList>
            <person name="Khardenavis A.A."/>
            <person name="Pal R.R."/>
            <person name="Kapley A."/>
            <person name="Qureshi A."/>
            <person name="Purohit H.J."/>
        </authorList>
    </citation>
    <scope>NUCLEOTIDE SEQUENCE [LARGE SCALE GENOMIC DNA]</scope>
    <source>
        <strain evidence="3 4">EGD-HP18</strain>
    </source>
</reference>
<feature type="signal peptide" evidence="2">
    <location>
        <begin position="1"/>
        <end position="28"/>
    </location>
</feature>
<feature type="region of interest" description="Disordered" evidence="1">
    <location>
        <begin position="144"/>
        <end position="163"/>
    </location>
</feature>
<feature type="compositionally biased region" description="Polar residues" evidence="1">
    <location>
        <begin position="106"/>
        <end position="126"/>
    </location>
</feature>
<feature type="region of interest" description="Disordered" evidence="1">
    <location>
        <begin position="74"/>
        <end position="93"/>
    </location>
</feature>
<comment type="caution">
    <text evidence="3">The sequence shown here is derived from an EMBL/GenBank/DDBJ whole genome shotgun (WGS) entry which is preliminary data.</text>
</comment>
<name>A0AAV3JXK5_ACIBA</name>
<evidence type="ECO:0000256" key="2">
    <source>
        <dbReference type="SAM" id="SignalP"/>
    </source>
</evidence>
<keyword evidence="2" id="KW-0732">Signal</keyword>
<feature type="compositionally biased region" description="Polar residues" evidence="1">
    <location>
        <begin position="145"/>
        <end position="158"/>
    </location>
</feature>
<evidence type="ECO:0000313" key="4">
    <source>
        <dbReference type="Proteomes" id="UP000016517"/>
    </source>
</evidence>
<dbReference type="Proteomes" id="UP000016517">
    <property type="component" value="Unassembled WGS sequence"/>
</dbReference>
<dbReference type="RefSeq" id="WP_021511246.1">
    <property type="nucleotide sequence ID" value="NZ_AVST01000085.1"/>
</dbReference>
<feature type="region of interest" description="Disordered" evidence="1">
    <location>
        <begin position="102"/>
        <end position="127"/>
    </location>
</feature>